<evidence type="ECO:0000313" key="5">
    <source>
        <dbReference type="EMBL" id="CAG5161492.1"/>
    </source>
</evidence>
<dbReference type="InterPro" id="IPR025260">
    <property type="entry name" value="CHD1-like_C"/>
</dbReference>
<accession>A0A8J2I3M7</accession>
<feature type="domain" description="Chromodomain-helicase-DNA-binding protein 1-like C-terminal" evidence="4">
    <location>
        <begin position="121"/>
        <end position="213"/>
    </location>
</feature>
<evidence type="ECO:0000256" key="2">
    <source>
        <dbReference type="ARBA" id="ARBA00023242"/>
    </source>
</evidence>
<name>A0A8J2I3M7_9PLEO</name>
<protein>
    <recommendedName>
        <fullName evidence="4">Chromodomain-helicase-DNA-binding protein 1-like C-terminal domain-containing protein</fullName>
    </recommendedName>
</protein>
<sequence length="304" mass="32694">MSDVGISGIRWGFGPRVAIADEEAALDTTPLLQSDTSFPDDEDASNHPRVTIVGHNDFIPPHPVSSAIAEPPIIYNPSLPAVIPSSGPMHLDRFLPSTENDRYSAQMASQAGEGAHASPGHILAPILRDLQKLKALTPESLPPYNPNFNVKSHAQVLKERLLPIGKFIADYLDEVPEAKRGNSELRICRYIADEYWPLPVDDFTYLKIQEKYRNTLFKIATSGVPAAGPPPGDSSSNRPLTGSLLMVGSGPDPPLPEQPQAHEAGHETGHLPSGLIFGKDTLSPNAVAISSEAAASAEKRDLNQ</sequence>
<feature type="region of interest" description="Disordered" evidence="3">
    <location>
        <begin position="223"/>
        <end position="278"/>
    </location>
</feature>
<reference evidence="5" key="1">
    <citation type="submission" date="2021-05" db="EMBL/GenBank/DDBJ databases">
        <authorList>
            <person name="Stam R."/>
        </authorList>
    </citation>
    <scope>NUCLEOTIDE SEQUENCE</scope>
    <source>
        <strain evidence="5">CS162</strain>
    </source>
</reference>
<dbReference type="EMBL" id="CAJRGZ010000019">
    <property type="protein sequence ID" value="CAG5161492.1"/>
    <property type="molecule type" value="Genomic_DNA"/>
</dbReference>
<dbReference type="GeneID" id="67017886"/>
<keyword evidence="2" id="KW-0539">Nucleus</keyword>
<evidence type="ECO:0000313" key="6">
    <source>
        <dbReference type="Proteomes" id="UP000676310"/>
    </source>
</evidence>
<keyword evidence="6" id="KW-1185">Reference proteome</keyword>
<comment type="subcellular location">
    <subcellularLocation>
        <location evidence="1">Nucleus</location>
    </subcellularLocation>
</comment>
<dbReference type="RefSeq" id="XP_043169596.1">
    <property type="nucleotide sequence ID" value="XM_043313661.1"/>
</dbReference>
<comment type="caution">
    <text evidence="5">The sequence shown here is derived from an EMBL/GenBank/DDBJ whole genome shotgun (WGS) entry which is preliminary data.</text>
</comment>
<dbReference type="OrthoDB" id="3801079at2759"/>
<evidence type="ECO:0000259" key="4">
    <source>
        <dbReference type="Pfam" id="PF13907"/>
    </source>
</evidence>
<dbReference type="GO" id="GO:0005634">
    <property type="term" value="C:nucleus"/>
    <property type="evidence" value="ECO:0007669"/>
    <property type="project" value="UniProtKB-SubCell"/>
</dbReference>
<dbReference type="Pfam" id="PF13907">
    <property type="entry name" value="CHD1-like_C"/>
    <property type="match status" value="1"/>
</dbReference>
<evidence type="ECO:0000256" key="1">
    <source>
        <dbReference type="ARBA" id="ARBA00004123"/>
    </source>
</evidence>
<evidence type="ECO:0000256" key="3">
    <source>
        <dbReference type="SAM" id="MobiDB-lite"/>
    </source>
</evidence>
<dbReference type="Proteomes" id="UP000676310">
    <property type="component" value="Unassembled WGS sequence"/>
</dbReference>
<dbReference type="AlphaFoldDB" id="A0A8J2I3M7"/>
<proteinExistence type="predicted"/>
<organism evidence="5 6">
    <name type="scientific">Alternaria atra</name>
    <dbReference type="NCBI Taxonomy" id="119953"/>
    <lineage>
        <taxon>Eukaryota</taxon>
        <taxon>Fungi</taxon>
        <taxon>Dikarya</taxon>
        <taxon>Ascomycota</taxon>
        <taxon>Pezizomycotina</taxon>
        <taxon>Dothideomycetes</taxon>
        <taxon>Pleosporomycetidae</taxon>
        <taxon>Pleosporales</taxon>
        <taxon>Pleosporineae</taxon>
        <taxon>Pleosporaceae</taxon>
        <taxon>Alternaria</taxon>
        <taxon>Alternaria sect. Ulocladioides</taxon>
    </lineage>
</organism>
<gene>
    <name evidence="5" type="ORF">ALTATR162_LOCUS6040</name>
</gene>